<comment type="caution">
    <text evidence="7">The sequence shown here is derived from an EMBL/GenBank/DDBJ whole genome shotgun (WGS) entry which is preliminary data.</text>
</comment>
<protein>
    <submittedName>
        <fullName evidence="7">Sensor histidine kinase</fullName>
    </submittedName>
</protein>
<keyword evidence="3" id="KW-0902">Two-component regulatory system</keyword>
<keyword evidence="4" id="KW-0175">Coiled coil</keyword>
<feature type="transmembrane region" description="Helical" evidence="5">
    <location>
        <begin position="36"/>
        <end position="58"/>
    </location>
</feature>
<keyword evidence="5" id="KW-0472">Membrane</keyword>
<feature type="coiled-coil region" evidence="4">
    <location>
        <begin position="159"/>
        <end position="194"/>
    </location>
</feature>
<keyword evidence="8" id="KW-1185">Reference proteome</keyword>
<evidence type="ECO:0000256" key="5">
    <source>
        <dbReference type="SAM" id="Phobius"/>
    </source>
</evidence>
<reference evidence="7 8" key="1">
    <citation type="submission" date="2024-10" db="EMBL/GenBank/DDBJ databases">
        <title>The Natural Products Discovery Center: Release of the First 8490 Sequenced Strains for Exploring Actinobacteria Biosynthetic Diversity.</title>
        <authorList>
            <person name="Kalkreuter E."/>
            <person name="Kautsar S.A."/>
            <person name="Yang D."/>
            <person name="Bader C.D."/>
            <person name="Teijaro C.N."/>
            <person name="Fluegel L."/>
            <person name="Davis C.M."/>
            <person name="Simpson J.R."/>
            <person name="Lauterbach L."/>
            <person name="Steele A.D."/>
            <person name="Gui C."/>
            <person name="Meng S."/>
            <person name="Li G."/>
            <person name="Viehrig K."/>
            <person name="Ye F."/>
            <person name="Su P."/>
            <person name="Kiefer A.F."/>
            <person name="Nichols A."/>
            <person name="Cepeda A.J."/>
            <person name="Yan W."/>
            <person name="Fan B."/>
            <person name="Jiang Y."/>
            <person name="Adhikari A."/>
            <person name="Zheng C.-J."/>
            <person name="Schuster L."/>
            <person name="Cowan T.M."/>
            <person name="Smanski M.J."/>
            <person name="Chevrette M.G."/>
            <person name="De Carvalho L.P.S."/>
            <person name="Shen B."/>
        </authorList>
    </citation>
    <scope>NUCLEOTIDE SEQUENCE [LARGE SCALE GENOMIC DNA]</scope>
    <source>
        <strain evidence="7 8">NPDC050545</strain>
    </source>
</reference>
<sequence length="389" mass="41524">MLWIGLSGAALCLVLAISLGIGGDPSPFLSDRAEPAPLWVVAPVVVLLALRVCMELVYERAHGGSRLATVLYLVHGLTLLVGVTLNPFLCIYAFLGFLDVERFLPRRVVIAGIIGAALLCAFGQAGAVAGVTTSPLVFIALLLVNVGLASAMTWFARLREEHADERERAAAELAEAHRENLALHEQLLEQARSAGVAQERARLSREIHDTVAQGLVGVIRQLETLSHDLGPNARPRIARAEHAARDCLTEARRAVRALAPHELVKDDLTCALRGLIERWTASEATPAELVVVGTPVAGDGDDVVLRVTQESLANVARHARASSVTVTLSWLPGTLLLDVADDGIGFNPNTIVRGRGLAGMRERLAEVGGHLIIESEPDHGTTIAAKVPR</sequence>
<organism evidence="7 8">
    <name type="scientific">Nonomuraea typhae</name>
    <dbReference type="NCBI Taxonomy" id="2603600"/>
    <lineage>
        <taxon>Bacteria</taxon>
        <taxon>Bacillati</taxon>
        <taxon>Actinomycetota</taxon>
        <taxon>Actinomycetes</taxon>
        <taxon>Streptosporangiales</taxon>
        <taxon>Streptosporangiaceae</taxon>
        <taxon>Nonomuraea</taxon>
    </lineage>
</organism>
<dbReference type="InterPro" id="IPR003594">
    <property type="entry name" value="HATPase_dom"/>
</dbReference>
<dbReference type="SUPFAM" id="SSF55874">
    <property type="entry name" value="ATPase domain of HSP90 chaperone/DNA topoisomerase II/histidine kinase"/>
    <property type="match status" value="1"/>
</dbReference>
<gene>
    <name evidence="7" type="ORF">ACIBG2_36600</name>
</gene>
<dbReference type="RefSeq" id="WP_397088622.1">
    <property type="nucleotide sequence ID" value="NZ_JBITGY010000011.1"/>
</dbReference>
<proteinExistence type="predicted"/>
<dbReference type="Pfam" id="PF02518">
    <property type="entry name" value="HATPase_c"/>
    <property type="match status" value="1"/>
</dbReference>
<dbReference type="Gene3D" id="3.30.565.10">
    <property type="entry name" value="Histidine kinase-like ATPase, C-terminal domain"/>
    <property type="match status" value="1"/>
</dbReference>
<dbReference type="Proteomes" id="UP001612741">
    <property type="component" value="Unassembled WGS sequence"/>
</dbReference>
<evidence type="ECO:0000256" key="4">
    <source>
        <dbReference type="SAM" id="Coils"/>
    </source>
</evidence>
<evidence type="ECO:0000256" key="3">
    <source>
        <dbReference type="ARBA" id="ARBA00023012"/>
    </source>
</evidence>
<dbReference type="GO" id="GO:0016301">
    <property type="term" value="F:kinase activity"/>
    <property type="evidence" value="ECO:0007669"/>
    <property type="project" value="UniProtKB-KW"/>
</dbReference>
<feature type="domain" description="Histidine kinase" evidence="6">
    <location>
        <begin position="304"/>
        <end position="389"/>
    </location>
</feature>
<dbReference type="PIRSF" id="PIRSF037434">
    <property type="entry name" value="STHK_ChrS"/>
    <property type="match status" value="1"/>
</dbReference>
<dbReference type="PANTHER" id="PTHR24421:SF62">
    <property type="entry name" value="SENSORY TRANSDUCTION HISTIDINE KINASE"/>
    <property type="match status" value="1"/>
</dbReference>
<keyword evidence="1" id="KW-0808">Transferase</keyword>
<evidence type="ECO:0000259" key="6">
    <source>
        <dbReference type="PROSITE" id="PS50109"/>
    </source>
</evidence>
<dbReference type="PANTHER" id="PTHR24421">
    <property type="entry name" value="NITRATE/NITRITE SENSOR PROTEIN NARX-RELATED"/>
    <property type="match status" value="1"/>
</dbReference>
<evidence type="ECO:0000256" key="1">
    <source>
        <dbReference type="ARBA" id="ARBA00022679"/>
    </source>
</evidence>
<keyword evidence="2 7" id="KW-0418">Kinase</keyword>
<dbReference type="InterPro" id="IPR050482">
    <property type="entry name" value="Sensor_HK_TwoCompSys"/>
</dbReference>
<dbReference type="PROSITE" id="PS50109">
    <property type="entry name" value="HIS_KIN"/>
    <property type="match status" value="1"/>
</dbReference>
<dbReference type="InterPro" id="IPR005467">
    <property type="entry name" value="His_kinase_dom"/>
</dbReference>
<dbReference type="InterPro" id="IPR036890">
    <property type="entry name" value="HATPase_C_sf"/>
</dbReference>
<evidence type="ECO:0000313" key="7">
    <source>
        <dbReference type="EMBL" id="MFI6502948.1"/>
    </source>
</evidence>
<keyword evidence="5" id="KW-0812">Transmembrane</keyword>
<dbReference type="Gene3D" id="1.20.5.1930">
    <property type="match status" value="1"/>
</dbReference>
<name>A0ABW7Z4B6_9ACTN</name>
<dbReference type="InterPro" id="IPR017205">
    <property type="entry name" value="Sig_transdc_His_kinase_ChrS"/>
</dbReference>
<evidence type="ECO:0000313" key="8">
    <source>
        <dbReference type="Proteomes" id="UP001612741"/>
    </source>
</evidence>
<feature type="transmembrane region" description="Helical" evidence="5">
    <location>
        <begin position="107"/>
        <end position="129"/>
    </location>
</feature>
<dbReference type="InterPro" id="IPR011712">
    <property type="entry name" value="Sig_transdc_His_kin_sub3_dim/P"/>
</dbReference>
<evidence type="ECO:0000256" key="2">
    <source>
        <dbReference type="ARBA" id="ARBA00022777"/>
    </source>
</evidence>
<feature type="transmembrane region" description="Helical" evidence="5">
    <location>
        <begin position="136"/>
        <end position="156"/>
    </location>
</feature>
<dbReference type="Pfam" id="PF07730">
    <property type="entry name" value="HisKA_3"/>
    <property type="match status" value="1"/>
</dbReference>
<feature type="transmembrane region" description="Helical" evidence="5">
    <location>
        <begin position="70"/>
        <end position="95"/>
    </location>
</feature>
<keyword evidence="5" id="KW-1133">Transmembrane helix</keyword>
<dbReference type="EMBL" id="JBITGY010000011">
    <property type="protein sequence ID" value="MFI6502948.1"/>
    <property type="molecule type" value="Genomic_DNA"/>
</dbReference>
<accession>A0ABW7Z4B6</accession>
<dbReference type="CDD" id="cd16917">
    <property type="entry name" value="HATPase_UhpB-NarQ-NarX-like"/>
    <property type="match status" value="1"/>
</dbReference>